<dbReference type="Gene3D" id="3.30.710.10">
    <property type="entry name" value="Potassium Channel Kv1.1, Chain A"/>
    <property type="match status" value="1"/>
</dbReference>
<name>T1IMM9_STRMM</name>
<dbReference type="Pfam" id="PF03931">
    <property type="entry name" value="Skp1_POZ"/>
    <property type="match status" value="1"/>
</dbReference>
<dbReference type="InterPro" id="IPR039948">
    <property type="entry name" value="ELC1"/>
</dbReference>
<proteinExistence type="inferred from homology"/>
<dbReference type="HOGENOM" id="CLU_130038_0_2_1"/>
<keyword evidence="7" id="KW-1185">Reference proteome</keyword>
<accession>T1IMM9</accession>
<dbReference type="Proteomes" id="UP000014500">
    <property type="component" value="Unassembled WGS sequence"/>
</dbReference>
<dbReference type="EMBL" id="JH431071">
    <property type="status" value="NOT_ANNOTATED_CDS"/>
    <property type="molecule type" value="Genomic_DNA"/>
</dbReference>
<dbReference type="OMA" id="CHYLAYR"/>
<evidence type="ECO:0000256" key="4">
    <source>
        <dbReference type="ARBA" id="ARBA00023242"/>
    </source>
</evidence>
<dbReference type="SUPFAM" id="SSF54695">
    <property type="entry name" value="POZ domain"/>
    <property type="match status" value="1"/>
</dbReference>
<dbReference type="EnsemblMetazoa" id="SMAR002239-RA">
    <property type="protein sequence ID" value="SMAR002239-PA"/>
    <property type="gene ID" value="SMAR002239"/>
</dbReference>
<dbReference type="PhylomeDB" id="T1IMM9"/>
<evidence type="ECO:0000256" key="1">
    <source>
        <dbReference type="ARBA" id="ARBA00004123"/>
    </source>
</evidence>
<keyword evidence="4" id="KW-0539">Nucleus</keyword>
<evidence type="ECO:0000256" key="2">
    <source>
        <dbReference type="ARBA" id="ARBA00009993"/>
    </source>
</evidence>
<reference evidence="6" key="2">
    <citation type="submission" date="2015-02" db="UniProtKB">
        <authorList>
            <consortium name="EnsemblMetazoa"/>
        </authorList>
    </citation>
    <scope>IDENTIFICATION</scope>
</reference>
<dbReference type="SMART" id="SM00512">
    <property type="entry name" value="Skp1"/>
    <property type="match status" value="1"/>
</dbReference>
<dbReference type="GO" id="GO:0005634">
    <property type="term" value="C:nucleus"/>
    <property type="evidence" value="ECO:0007669"/>
    <property type="project" value="UniProtKB-SubCell"/>
</dbReference>
<dbReference type="GO" id="GO:0006511">
    <property type="term" value="P:ubiquitin-dependent protein catabolic process"/>
    <property type="evidence" value="ECO:0007669"/>
    <property type="project" value="InterPro"/>
</dbReference>
<evidence type="ECO:0000259" key="5">
    <source>
        <dbReference type="Pfam" id="PF03931"/>
    </source>
</evidence>
<dbReference type="STRING" id="126957.T1IMM9"/>
<sequence length="114" mass="12951">MTDSKDVVSVGSCEGPDSMYIKLISSDNHEFIIKREHAFQSGTIKAMLDGPGQYSEYEINEVNFREISSLVLQKVCHYLAYRAKYTNSSVEIPQFEMEPEITIELLMAANFLDC</sequence>
<comment type="subcellular location">
    <subcellularLocation>
        <location evidence="1">Nucleus</location>
    </subcellularLocation>
</comment>
<dbReference type="eggNOG" id="KOG3473">
    <property type="taxonomic scope" value="Eukaryota"/>
</dbReference>
<dbReference type="InterPro" id="IPR001232">
    <property type="entry name" value="SKP1-like"/>
</dbReference>
<dbReference type="InterPro" id="IPR016073">
    <property type="entry name" value="Skp1_comp_POZ"/>
</dbReference>
<evidence type="ECO:0000313" key="7">
    <source>
        <dbReference type="Proteomes" id="UP000014500"/>
    </source>
</evidence>
<dbReference type="FunFam" id="3.30.710.10:FF:000035">
    <property type="entry name" value="Elongin C transcription elongation factor"/>
    <property type="match status" value="1"/>
</dbReference>
<dbReference type="CDD" id="cd18321">
    <property type="entry name" value="BTB_POZ_EloC"/>
    <property type="match status" value="1"/>
</dbReference>
<feature type="domain" description="SKP1 component POZ" evidence="5">
    <location>
        <begin position="20"/>
        <end position="82"/>
    </location>
</feature>
<organism evidence="6 7">
    <name type="scientific">Strigamia maritima</name>
    <name type="common">European centipede</name>
    <name type="synonym">Geophilus maritimus</name>
    <dbReference type="NCBI Taxonomy" id="126957"/>
    <lineage>
        <taxon>Eukaryota</taxon>
        <taxon>Metazoa</taxon>
        <taxon>Ecdysozoa</taxon>
        <taxon>Arthropoda</taxon>
        <taxon>Myriapoda</taxon>
        <taxon>Chilopoda</taxon>
        <taxon>Pleurostigmophora</taxon>
        <taxon>Geophilomorpha</taxon>
        <taxon>Linotaeniidae</taxon>
        <taxon>Strigamia</taxon>
    </lineage>
</organism>
<reference evidence="7" key="1">
    <citation type="submission" date="2011-05" db="EMBL/GenBank/DDBJ databases">
        <authorList>
            <person name="Richards S.R."/>
            <person name="Qu J."/>
            <person name="Jiang H."/>
            <person name="Jhangiani S.N."/>
            <person name="Agravi P."/>
            <person name="Goodspeed R."/>
            <person name="Gross S."/>
            <person name="Mandapat C."/>
            <person name="Jackson L."/>
            <person name="Mathew T."/>
            <person name="Pu L."/>
            <person name="Thornton R."/>
            <person name="Saada N."/>
            <person name="Wilczek-Boney K.B."/>
            <person name="Lee S."/>
            <person name="Kovar C."/>
            <person name="Wu Y."/>
            <person name="Scherer S.E."/>
            <person name="Worley K.C."/>
            <person name="Muzny D.M."/>
            <person name="Gibbs R."/>
        </authorList>
    </citation>
    <scope>NUCLEOTIDE SEQUENCE</scope>
    <source>
        <strain evidence="7">Brora</strain>
    </source>
</reference>
<protein>
    <recommendedName>
        <fullName evidence="3">Elongin-C</fullName>
    </recommendedName>
</protein>
<evidence type="ECO:0000313" key="6">
    <source>
        <dbReference type="EnsemblMetazoa" id="SMAR002239-PA"/>
    </source>
</evidence>
<dbReference type="AlphaFoldDB" id="T1IMM9"/>
<comment type="similarity">
    <text evidence="2">Belongs to the SKP1 family.</text>
</comment>
<dbReference type="InterPro" id="IPR011333">
    <property type="entry name" value="SKP1/BTB/POZ_sf"/>
</dbReference>
<dbReference type="PANTHER" id="PTHR20648">
    <property type="entry name" value="ELONGIN-C"/>
    <property type="match status" value="1"/>
</dbReference>
<evidence type="ECO:0000256" key="3">
    <source>
        <dbReference type="ARBA" id="ARBA00021347"/>
    </source>
</evidence>